<keyword evidence="3" id="KW-1185">Reference proteome</keyword>
<accession>A0A7W7S386</accession>
<sequence>MRKIGIIAVLDATEEAMADPKKKSVKASGKQKKAAIRATRAAKQVKKNGDFLKNI</sequence>
<organism evidence="2 3">
    <name type="scientific">Streptosporangium album</name>
    <dbReference type="NCBI Taxonomy" id="47479"/>
    <lineage>
        <taxon>Bacteria</taxon>
        <taxon>Bacillati</taxon>
        <taxon>Actinomycetota</taxon>
        <taxon>Actinomycetes</taxon>
        <taxon>Streptosporangiales</taxon>
        <taxon>Streptosporangiaceae</taxon>
        <taxon>Streptosporangium</taxon>
    </lineage>
</organism>
<dbReference type="AlphaFoldDB" id="A0A7W7S386"/>
<comment type="caution">
    <text evidence="2">The sequence shown here is derived from an EMBL/GenBank/DDBJ whole genome shotgun (WGS) entry which is preliminary data.</text>
</comment>
<dbReference type="Proteomes" id="UP000534286">
    <property type="component" value="Unassembled WGS sequence"/>
</dbReference>
<reference evidence="2 3" key="1">
    <citation type="submission" date="2020-08" db="EMBL/GenBank/DDBJ databases">
        <title>Sequencing the genomes of 1000 actinobacteria strains.</title>
        <authorList>
            <person name="Klenk H.-P."/>
        </authorList>
    </citation>
    <scope>NUCLEOTIDE SEQUENCE [LARGE SCALE GENOMIC DNA]</scope>
    <source>
        <strain evidence="2 3">DSM 43023</strain>
    </source>
</reference>
<name>A0A7W7S386_9ACTN</name>
<dbReference type="RefSeq" id="WP_184758968.1">
    <property type="nucleotide sequence ID" value="NZ_BAABEK010000023.1"/>
</dbReference>
<evidence type="ECO:0000256" key="1">
    <source>
        <dbReference type="SAM" id="MobiDB-lite"/>
    </source>
</evidence>
<protein>
    <submittedName>
        <fullName evidence="2">Uncharacterized protein</fullName>
    </submittedName>
</protein>
<gene>
    <name evidence="2" type="ORF">FHR32_007483</name>
</gene>
<dbReference type="EMBL" id="JACHJU010000004">
    <property type="protein sequence ID" value="MBB4943083.1"/>
    <property type="molecule type" value="Genomic_DNA"/>
</dbReference>
<evidence type="ECO:0000313" key="2">
    <source>
        <dbReference type="EMBL" id="MBB4943083.1"/>
    </source>
</evidence>
<proteinExistence type="predicted"/>
<feature type="region of interest" description="Disordered" evidence="1">
    <location>
        <begin position="21"/>
        <end position="40"/>
    </location>
</feature>
<feature type="compositionally biased region" description="Basic residues" evidence="1">
    <location>
        <begin position="23"/>
        <end position="35"/>
    </location>
</feature>
<evidence type="ECO:0000313" key="3">
    <source>
        <dbReference type="Proteomes" id="UP000534286"/>
    </source>
</evidence>